<dbReference type="PANTHER" id="PTHR37312">
    <property type="entry name" value="MEMBRANE-BOUND ACYLTRANSFERASE YKRP-RELATED"/>
    <property type="match status" value="1"/>
</dbReference>
<organism evidence="3 4">
    <name type="scientific">Xylanibacter rodentium</name>
    <dbReference type="NCBI Taxonomy" id="2736289"/>
    <lineage>
        <taxon>Bacteria</taxon>
        <taxon>Pseudomonadati</taxon>
        <taxon>Bacteroidota</taxon>
        <taxon>Bacteroidia</taxon>
        <taxon>Bacteroidales</taxon>
        <taxon>Prevotellaceae</taxon>
        <taxon>Xylanibacter</taxon>
    </lineage>
</organism>
<dbReference type="InterPro" id="IPR052734">
    <property type="entry name" value="Nod_factor_acetyltransferase"/>
</dbReference>
<proteinExistence type="predicted"/>
<reference evidence="3 4" key="1">
    <citation type="submission" date="2020-05" db="EMBL/GenBank/DDBJ databases">
        <title>Distinct polysaccharide utilization as determinants for interspecies competition between intestinal Prevotella spp.</title>
        <authorList>
            <person name="Galvez E.J.C."/>
            <person name="Iljazovic A."/>
            <person name="Strowig T."/>
        </authorList>
    </citation>
    <scope>NUCLEOTIDE SEQUENCE [LARGE SCALE GENOMIC DNA]</scope>
    <source>
        <strain evidence="3 4">PROD</strain>
    </source>
</reference>
<keyword evidence="1" id="KW-0812">Transmembrane</keyword>
<feature type="transmembrane region" description="Helical" evidence="1">
    <location>
        <begin position="31"/>
        <end position="50"/>
    </location>
</feature>
<protein>
    <submittedName>
        <fullName evidence="3">Acyltransferase family protein</fullName>
    </submittedName>
</protein>
<accession>A0ABX2AS74</accession>
<feature type="domain" description="Acyltransferase 3" evidence="2">
    <location>
        <begin position="6"/>
        <end position="315"/>
    </location>
</feature>
<dbReference type="Proteomes" id="UP001193734">
    <property type="component" value="Unassembled WGS sequence"/>
</dbReference>
<keyword evidence="3" id="KW-0808">Transferase</keyword>
<keyword evidence="3" id="KW-0012">Acyltransferase</keyword>
<feature type="transmembrane region" description="Helical" evidence="1">
    <location>
        <begin position="159"/>
        <end position="178"/>
    </location>
</feature>
<feature type="transmembrane region" description="Helical" evidence="1">
    <location>
        <begin position="236"/>
        <end position="257"/>
    </location>
</feature>
<comment type="caution">
    <text evidence="3">The sequence shown here is derived from an EMBL/GenBank/DDBJ whole genome shotgun (WGS) entry which is preliminary data.</text>
</comment>
<keyword evidence="1" id="KW-0472">Membrane</keyword>
<feature type="transmembrane region" description="Helical" evidence="1">
    <location>
        <begin position="305"/>
        <end position="331"/>
    </location>
</feature>
<evidence type="ECO:0000256" key="1">
    <source>
        <dbReference type="SAM" id="Phobius"/>
    </source>
</evidence>
<sequence>MQERLLFIDWMKALGMLFIIIGHFSPPYLQIITYSFSVQFFFFISGFLFRREENLNQFACKCFRTLLIPFYIWGGLMLVFYNLQQRSMDIFFYSLEGLFLGCNNFMGVRGCGELWFIVTLLWLKIIMQFNKRDYMTWILVLLSILCAVAYKYLISNTQIAYWGVGVFNSFVAYPFFAIGQSLSKYKDGIKKIASRIDKYPFVIFISILAFIAITVVLIAPMNGIVHMVYGGYGNNILLYLIIGIIGIIYMFFIAIFLSKIKSWYKCVRYVNTGSIMVLGIHIGFVNKIRPYLVSIFGNEGFGFELSIISASVLLLLIFIPMIKFFTTYFPITLGYRN</sequence>
<keyword evidence="4" id="KW-1185">Reference proteome</keyword>
<name>A0ABX2AS74_9BACT</name>
<feature type="transmembrane region" description="Helical" evidence="1">
    <location>
        <begin position="62"/>
        <end position="83"/>
    </location>
</feature>
<gene>
    <name evidence="3" type="ORF">HPS55_04390</name>
</gene>
<evidence type="ECO:0000313" key="3">
    <source>
        <dbReference type="EMBL" id="NPE13574.1"/>
    </source>
</evidence>
<keyword evidence="1" id="KW-1133">Transmembrane helix</keyword>
<evidence type="ECO:0000259" key="2">
    <source>
        <dbReference type="Pfam" id="PF01757"/>
    </source>
</evidence>
<dbReference type="GeneID" id="82156999"/>
<feature type="transmembrane region" description="Helical" evidence="1">
    <location>
        <begin position="7"/>
        <end position="25"/>
    </location>
</feature>
<dbReference type="PANTHER" id="PTHR37312:SF1">
    <property type="entry name" value="MEMBRANE-BOUND ACYLTRANSFERASE YKRP-RELATED"/>
    <property type="match status" value="1"/>
</dbReference>
<feature type="transmembrane region" description="Helical" evidence="1">
    <location>
        <begin position="103"/>
        <end position="123"/>
    </location>
</feature>
<feature type="transmembrane region" description="Helical" evidence="1">
    <location>
        <begin position="199"/>
        <end position="224"/>
    </location>
</feature>
<dbReference type="Pfam" id="PF01757">
    <property type="entry name" value="Acyl_transf_3"/>
    <property type="match status" value="1"/>
</dbReference>
<dbReference type="EMBL" id="JABKKE010000005">
    <property type="protein sequence ID" value="NPE13574.1"/>
    <property type="molecule type" value="Genomic_DNA"/>
</dbReference>
<feature type="transmembrane region" description="Helical" evidence="1">
    <location>
        <begin position="269"/>
        <end position="285"/>
    </location>
</feature>
<dbReference type="InterPro" id="IPR002656">
    <property type="entry name" value="Acyl_transf_3_dom"/>
</dbReference>
<feature type="transmembrane region" description="Helical" evidence="1">
    <location>
        <begin position="135"/>
        <end position="153"/>
    </location>
</feature>
<evidence type="ECO:0000313" key="4">
    <source>
        <dbReference type="Proteomes" id="UP001193734"/>
    </source>
</evidence>
<dbReference type="GO" id="GO:0016746">
    <property type="term" value="F:acyltransferase activity"/>
    <property type="evidence" value="ECO:0007669"/>
    <property type="project" value="UniProtKB-KW"/>
</dbReference>
<dbReference type="RefSeq" id="WP_172176138.1">
    <property type="nucleotide sequence ID" value="NZ_CASQBQ010000006.1"/>
</dbReference>